<feature type="region of interest" description="Disordered" evidence="9">
    <location>
        <begin position="263"/>
        <end position="288"/>
    </location>
</feature>
<dbReference type="PANTHER" id="PTHR31089">
    <property type="entry name" value="CYCLIC DOF FACTOR 2"/>
    <property type="match status" value="1"/>
</dbReference>
<keyword evidence="7 8" id="KW-0539">Nucleus</keyword>
<dbReference type="PROSITE" id="PS50884">
    <property type="entry name" value="ZF_DOF_2"/>
    <property type="match status" value="1"/>
</dbReference>
<dbReference type="Proteomes" id="UP001374584">
    <property type="component" value="Unassembled WGS sequence"/>
</dbReference>
<dbReference type="EMBL" id="JAYMYR010000004">
    <property type="protein sequence ID" value="KAK7368391.1"/>
    <property type="molecule type" value="Genomic_DNA"/>
</dbReference>
<evidence type="ECO:0000256" key="2">
    <source>
        <dbReference type="ARBA" id="ARBA00022771"/>
    </source>
</evidence>
<comment type="caution">
    <text evidence="11">The sequence shown here is derived from an EMBL/GenBank/DDBJ whole genome shotgun (WGS) entry which is preliminary data.</text>
</comment>
<feature type="compositionally biased region" description="Low complexity" evidence="9">
    <location>
        <begin position="269"/>
        <end position="282"/>
    </location>
</feature>
<dbReference type="InterPro" id="IPR045174">
    <property type="entry name" value="Dof"/>
</dbReference>
<keyword evidence="12" id="KW-1185">Reference proteome</keyword>
<feature type="compositionally biased region" description="Low complexity" evidence="9">
    <location>
        <begin position="23"/>
        <end position="34"/>
    </location>
</feature>
<reference evidence="11 12" key="1">
    <citation type="submission" date="2024-01" db="EMBL/GenBank/DDBJ databases">
        <title>The genomes of 5 underutilized Papilionoideae crops provide insights into root nodulation and disease resistanc.</title>
        <authorList>
            <person name="Jiang F."/>
        </authorList>
    </citation>
    <scope>NUCLEOTIDE SEQUENCE [LARGE SCALE GENOMIC DNA]</scope>
    <source>
        <strain evidence="11">JINMINGXINNONG_FW02</strain>
        <tissue evidence="11">Leaves</tissue>
    </source>
</reference>
<dbReference type="PROSITE" id="PS01361">
    <property type="entry name" value="ZF_DOF_1"/>
    <property type="match status" value="1"/>
</dbReference>
<gene>
    <name evidence="11" type="ORF">VNO80_10416</name>
</gene>
<dbReference type="AlphaFoldDB" id="A0AAN9RDE9"/>
<evidence type="ECO:0000256" key="3">
    <source>
        <dbReference type="ARBA" id="ARBA00022833"/>
    </source>
</evidence>
<evidence type="ECO:0000256" key="7">
    <source>
        <dbReference type="ARBA" id="ARBA00023242"/>
    </source>
</evidence>
<keyword evidence="6" id="KW-0804">Transcription</keyword>
<dbReference type="Pfam" id="PF02701">
    <property type="entry name" value="Zn_ribbon_Dof"/>
    <property type="match status" value="1"/>
</dbReference>
<evidence type="ECO:0000256" key="4">
    <source>
        <dbReference type="ARBA" id="ARBA00023015"/>
    </source>
</evidence>
<keyword evidence="4" id="KW-0805">Transcription regulation</keyword>
<feature type="compositionally biased region" description="Polar residues" evidence="9">
    <location>
        <begin position="88"/>
        <end position="111"/>
    </location>
</feature>
<evidence type="ECO:0000256" key="5">
    <source>
        <dbReference type="ARBA" id="ARBA00023125"/>
    </source>
</evidence>
<evidence type="ECO:0000259" key="10">
    <source>
        <dbReference type="PROSITE" id="PS50884"/>
    </source>
</evidence>
<evidence type="ECO:0000313" key="12">
    <source>
        <dbReference type="Proteomes" id="UP001374584"/>
    </source>
</evidence>
<evidence type="ECO:0000313" key="11">
    <source>
        <dbReference type="EMBL" id="KAK7368391.1"/>
    </source>
</evidence>
<evidence type="ECO:0000256" key="9">
    <source>
        <dbReference type="SAM" id="MobiDB-lite"/>
    </source>
</evidence>
<protein>
    <recommendedName>
        <fullName evidence="10">Dof-type domain-containing protein</fullName>
    </recommendedName>
</protein>
<organism evidence="11 12">
    <name type="scientific">Phaseolus coccineus</name>
    <name type="common">Scarlet runner bean</name>
    <name type="synonym">Phaseolus multiflorus</name>
    <dbReference type="NCBI Taxonomy" id="3886"/>
    <lineage>
        <taxon>Eukaryota</taxon>
        <taxon>Viridiplantae</taxon>
        <taxon>Streptophyta</taxon>
        <taxon>Embryophyta</taxon>
        <taxon>Tracheophyta</taxon>
        <taxon>Spermatophyta</taxon>
        <taxon>Magnoliopsida</taxon>
        <taxon>eudicotyledons</taxon>
        <taxon>Gunneridae</taxon>
        <taxon>Pentapetalae</taxon>
        <taxon>rosids</taxon>
        <taxon>fabids</taxon>
        <taxon>Fabales</taxon>
        <taxon>Fabaceae</taxon>
        <taxon>Papilionoideae</taxon>
        <taxon>50 kb inversion clade</taxon>
        <taxon>NPAAA clade</taxon>
        <taxon>indigoferoid/millettioid clade</taxon>
        <taxon>Phaseoleae</taxon>
        <taxon>Phaseolus</taxon>
    </lineage>
</organism>
<dbReference type="GO" id="GO:0003677">
    <property type="term" value="F:DNA binding"/>
    <property type="evidence" value="ECO:0007669"/>
    <property type="project" value="UniProtKB-UniRule"/>
</dbReference>
<feature type="domain" description="Dof-type" evidence="10">
    <location>
        <begin position="125"/>
        <end position="179"/>
    </location>
</feature>
<sequence length="463" mass="50094">MSEVKGSEIKLFGRTISLPHNDSSSPACLACPSPSSSPPQVTSATPQHQEDQEPIRKKLTSLQDDDASSHQTTEDLKSPASGILDNPKSPSAETETSLQKSSANGEQSETSASEDKTPKKPDKVLPCPRCNSMDTKFCYFNNYNVNQPRHFCKNCQRYWTAGGTMRNVPVGAGRRKNKNISAAAASHYRQIMIPEALQGATLNASNGLHNALLGNRAGVLTFGPETPLCDTMSSVLNIAERAQSCVSNGFQATEPNSCVSYSKEGGHSTGVSVSTTSASSHTSSHESVDKRVEGFSPQLSYFPGAPWPYPVPRHTVYPPSYPLSFYTTPSYWGCMPPSWNMPCMSSQSSVTNSVSAPILGKHSRNGNIITTSNSQKEMRGVEHNTSEHNFLIPKTLRIDDPGETARSSMWSKLGTKNDRASSGGLFLAFPPKGNDMNRMVEASPELQANPAALSRSLTFHEQT</sequence>
<keyword evidence="3" id="KW-0862">Zinc</keyword>
<comment type="subcellular location">
    <subcellularLocation>
        <location evidence="8">Nucleus</location>
    </subcellularLocation>
</comment>
<feature type="compositionally biased region" description="Basic and acidic residues" evidence="9">
    <location>
        <begin position="113"/>
        <end position="123"/>
    </location>
</feature>
<evidence type="ECO:0000256" key="6">
    <source>
        <dbReference type="ARBA" id="ARBA00023163"/>
    </source>
</evidence>
<dbReference type="InterPro" id="IPR003851">
    <property type="entry name" value="Znf_Dof"/>
</dbReference>
<keyword evidence="2 8" id="KW-0863">Zinc-finger</keyword>
<keyword evidence="5 8" id="KW-0238">DNA-binding</keyword>
<evidence type="ECO:0000256" key="8">
    <source>
        <dbReference type="PROSITE-ProRule" id="PRU00071"/>
    </source>
</evidence>
<accession>A0AAN9RDE9</accession>
<keyword evidence="1" id="KW-0479">Metal-binding</keyword>
<evidence type="ECO:0000256" key="1">
    <source>
        <dbReference type="ARBA" id="ARBA00022723"/>
    </source>
</evidence>
<proteinExistence type="predicted"/>
<feature type="region of interest" description="Disordered" evidence="9">
    <location>
        <begin position="16"/>
        <end position="126"/>
    </location>
</feature>
<dbReference type="GO" id="GO:0005634">
    <property type="term" value="C:nucleus"/>
    <property type="evidence" value="ECO:0007669"/>
    <property type="project" value="UniProtKB-SubCell"/>
</dbReference>
<dbReference type="GO" id="GO:0008270">
    <property type="term" value="F:zinc ion binding"/>
    <property type="evidence" value="ECO:0007669"/>
    <property type="project" value="UniProtKB-KW"/>
</dbReference>
<dbReference type="PANTHER" id="PTHR31089:SF69">
    <property type="entry name" value="DOF-TYPE ZINC FINGER DNA-BINDING FAMILY PROTEIN"/>
    <property type="match status" value="1"/>
</dbReference>
<dbReference type="GO" id="GO:0003700">
    <property type="term" value="F:DNA-binding transcription factor activity"/>
    <property type="evidence" value="ECO:0007669"/>
    <property type="project" value="InterPro"/>
</dbReference>
<name>A0AAN9RDE9_PHACN</name>